<evidence type="ECO:0000313" key="1">
    <source>
        <dbReference type="EMBL" id="SVB44700.1"/>
    </source>
</evidence>
<feature type="non-terminal residue" evidence="1">
    <location>
        <position position="1"/>
    </location>
</feature>
<feature type="non-terminal residue" evidence="1">
    <location>
        <position position="95"/>
    </location>
</feature>
<accession>A0A382E1V6</accession>
<name>A0A382E1V6_9ZZZZ</name>
<proteinExistence type="predicted"/>
<organism evidence="1">
    <name type="scientific">marine metagenome</name>
    <dbReference type="NCBI Taxonomy" id="408172"/>
    <lineage>
        <taxon>unclassified sequences</taxon>
        <taxon>metagenomes</taxon>
        <taxon>ecological metagenomes</taxon>
    </lineage>
</organism>
<dbReference type="AlphaFoldDB" id="A0A382E1V6"/>
<protein>
    <submittedName>
        <fullName evidence="1">Uncharacterized protein</fullName>
    </submittedName>
</protein>
<sequence length="95" mass="10572">VGTCVGCRGIEIAVPATINKDYKKQRVLAANDKMSEAWGNPEEMTGVQTEILSKKKLLLFWSRGVYRYIKNNLSENTVTLEMGSGSSLLWEHIPG</sequence>
<reference evidence="1" key="1">
    <citation type="submission" date="2018-05" db="EMBL/GenBank/DDBJ databases">
        <authorList>
            <person name="Lanie J.A."/>
            <person name="Ng W.-L."/>
            <person name="Kazmierczak K.M."/>
            <person name="Andrzejewski T.M."/>
            <person name="Davidsen T.M."/>
            <person name="Wayne K.J."/>
            <person name="Tettelin H."/>
            <person name="Glass J.I."/>
            <person name="Rusch D."/>
            <person name="Podicherti R."/>
            <person name="Tsui H.-C.T."/>
            <person name="Winkler M.E."/>
        </authorList>
    </citation>
    <scope>NUCLEOTIDE SEQUENCE</scope>
</reference>
<dbReference type="EMBL" id="UINC01042284">
    <property type="protein sequence ID" value="SVB44700.1"/>
    <property type="molecule type" value="Genomic_DNA"/>
</dbReference>
<gene>
    <name evidence="1" type="ORF">METZ01_LOCUS197554</name>
</gene>